<sequence length="307" mass="32384">MPRRNAEQGSPSVRGPVVVAVDGSQSSLAAVAVAVEEARSRRCALRVVHAFIWPLMHVPLGPSELGPSDGGLRHQAERLLDEAAERARELAPELEITRALVTGEPLTVLEAESREATLMVVGSRGLGRFVGLLVGSTAVHLAAHGRCPVLVVRGRGEPTGDVLVGVDGGPTDEAALAFAFAAASRYGVGVTALHAWDGWSTPVELGPGDPHTAVYEKHHLQHQEERLLAEAVSGRRATYPDVPVERRLVRDHPRQALIEASGTARLLVVGARGRGGFTGLLLGSVSQAVLQHARCPVAVVRADGQGR</sequence>
<evidence type="ECO:0000256" key="1">
    <source>
        <dbReference type="ARBA" id="ARBA00008791"/>
    </source>
</evidence>
<feature type="domain" description="UspA" evidence="4">
    <location>
        <begin position="16"/>
        <end position="153"/>
    </location>
</feature>
<dbReference type="Proteomes" id="UP000632289">
    <property type="component" value="Unassembled WGS sequence"/>
</dbReference>
<keyword evidence="2" id="KW-0547">Nucleotide-binding</keyword>
<evidence type="ECO:0000259" key="4">
    <source>
        <dbReference type="Pfam" id="PF00582"/>
    </source>
</evidence>
<dbReference type="PANTHER" id="PTHR46268:SF27">
    <property type="entry name" value="UNIVERSAL STRESS PROTEIN RV2623"/>
    <property type="match status" value="1"/>
</dbReference>
<keyword evidence="6" id="KW-1185">Reference proteome</keyword>
<feature type="domain" description="UspA" evidence="4">
    <location>
        <begin position="162"/>
        <end position="301"/>
    </location>
</feature>
<dbReference type="EMBL" id="JACXYU010000006">
    <property type="protein sequence ID" value="MBD3932618.1"/>
    <property type="molecule type" value="Genomic_DNA"/>
</dbReference>
<proteinExistence type="inferred from homology"/>
<comment type="similarity">
    <text evidence="1">Belongs to the universal stress protein A family.</text>
</comment>
<gene>
    <name evidence="5" type="ORF">IF129_13785</name>
</gene>
<dbReference type="InterPro" id="IPR006016">
    <property type="entry name" value="UspA"/>
</dbReference>
<dbReference type="GO" id="GO:0005524">
    <property type="term" value="F:ATP binding"/>
    <property type="evidence" value="ECO:0007669"/>
    <property type="project" value="UniProtKB-KW"/>
</dbReference>
<evidence type="ECO:0000313" key="6">
    <source>
        <dbReference type="Proteomes" id="UP000632289"/>
    </source>
</evidence>
<evidence type="ECO:0000313" key="5">
    <source>
        <dbReference type="EMBL" id="MBD3932618.1"/>
    </source>
</evidence>
<comment type="caution">
    <text evidence="5">The sequence shown here is derived from an EMBL/GenBank/DDBJ whole genome shotgun (WGS) entry which is preliminary data.</text>
</comment>
<dbReference type="PRINTS" id="PR01438">
    <property type="entry name" value="UNVRSLSTRESS"/>
</dbReference>
<dbReference type="Gene3D" id="3.40.50.620">
    <property type="entry name" value="HUPs"/>
    <property type="match status" value="2"/>
</dbReference>
<dbReference type="SUPFAM" id="SSF52402">
    <property type="entry name" value="Adenine nucleotide alpha hydrolases-like"/>
    <property type="match status" value="2"/>
</dbReference>
<keyword evidence="3" id="KW-0067">ATP-binding</keyword>
<dbReference type="AlphaFoldDB" id="A0A927F013"/>
<dbReference type="InterPro" id="IPR014729">
    <property type="entry name" value="Rossmann-like_a/b/a_fold"/>
</dbReference>
<protein>
    <submittedName>
        <fullName evidence="5">Universal stress protein</fullName>
    </submittedName>
</protein>
<dbReference type="PANTHER" id="PTHR46268">
    <property type="entry name" value="STRESS RESPONSE PROTEIN NHAX"/>
    <property type="match status" value="1"/>
</dbReference>
<name>A0A927F013_9ACTN</name>
<evidence type="ECO:0000256" key="2">
    <source>
        <dbReference type="ARBA" id="ARBA00022741"/>
    </source>
</evidence>
<evidence type="ECO:0000256" key="3">
    <source>
        <dbReference type="ARBA" id="ARBA00022840"/>
    </source>
</evidence>
<dbReference type="Pfam" id="PF00582">
    <property type="entry name" value="Usp"/>
    <property type="match status" value="2"/>
</dbReference>
<accession>A0A927F013</accession>
<organism evidence="5 6">
    <name type="scientific">Streptomyces chumphonensis</name>
    <dbReference type="NCBI Taxonomy" id="1214925"/>
    <lineage>
        <taxon>Bacteria</taxon>
        <taxon>Bacillati</taxon>
        <taxon>Actinomycetota</taxon>
        <taxon>Actinomycetes</taxon>
        <taxon>Kitasatosporales</taxon>
        <taxon>Streptomycetaceae</taxon>
        <taxon>Streptomyces</taxon>
    </lineage>
</organism>
<reference evidence="5" key="1">
    <citation type="submission" date="2020-09" db="EMBL/GenBank/DDBJ databases">
        <title>Secondary metabolite and genome analysis of marine Streptomyces chumphonensis KK1-2T.</title>
        <authorList>
            <person name="Phongsopitanun W."/>
            <person name="Kanchanasin P."/>
            <person name="Pittayakhajonwut P."/>
            <person name="Suwanborirux K."/>
            <person name="Tanasupawat S."/>
        </authorList>
    </citation>
    <scope>NUCLEOTIDE SEQUENCE</scope>
    <source>
        <strain evidence="5">KK1-2</strain>
    </source>
</reference>
<dbReference type="InterPro" id="IPR006015">
    <property type="entry name" value="Universal_stress_UspA"/>
</dbReference>